<reference evidence="1 2" key="1">
    <citation type="journal article" date="2014" name="Int. J. Syst. Evol. Microbiol.">
        <title>Listeria floridensis sp. nov., Listeria aquatica sp. nov., Listeria cornellensis sp. nov., Listeria riparia sp. nov. and Listeria grandensis sp. nov., from agricultural and natural environments.</title>
        <authorList>
            <person name="den Bakker H.C."/>
            <person name="Warchocki S."/>
            <person name="Wright E.M."/>
            <person name="Allred A.F."/>
            <person name="Ahlstrom C."/>
            <person name="Manuel C.S."/>
            <person name="Stasiewicz M.J."/>
            <person name="Burrell A."/>
            <person name="Roof S."/>
            <person name="Strawn L."/>
            <person name="Fortes E.D."/>
            <person name="Nightingale K.K."/>
            <person name="Kephart D."/>
            <person name="Wiedmann M."/>
        </authorList>
    </citation>
    <scope>NUCLEOTIDE SEQUENCE [LARGE SCALE GENOMIC DNA]</scope>
    <source>
        <strain evidence="1 2">FSL S10-1187</strain>
    </source>
</reference>
<dbReference type="Proteomes" id="UP000019249">
    <property type="component" value="Unassembled WGS sequence"/>
</dbReference>
<evidence type="ECO:0000313" key="2">
    <source>
        <dbReference type="Proteomes" id="UP000019249"/>
    </source>
</evidence>
<sequence length="330" mass="38052">MDERKNSNLNAEKMDGPIEDIDNLWKSSVKMRDTVEKNLKISNRINKYIDLTPKIFVPTKESLKFPSQHISLDKKIRSIQKAAKLPYSVSDIAKPIVNQRVGILQSVDQIKTKYHKSMDWKNPYLKGYSGSSGSFYGSISAVTTAYKKALMNASKLGDIESLTKQTQVMKTQSKILLDQFSENIKLLTQYDFRIGVVGQKLEQHIPTFEDIQSLSTPEIKEEIHNLLAHNNENQDSNDMEFRIRYLEKELNKFIQVENENFTANKHMEKKIIDSMDKSDFLLTEIVSKSKNEFASFVFGFLLNVLIPLPNPESVRHFLIFVWNLVLLVQK</sequence>
<keyword evidence="2" id="KW-1185">Reference proteome</keyword>
<protein>
    <submittedName>
        <fullName evidence="1">Uncharacterized protein</fullName>
    </submittedName>
</protein>
<dbReference type="RefSeq" id="WP_036097123.1">
    <property type="nucleotide sequence ID" value="NZ_AODF01000012.1"/>
</dbReference>
<evidence type="ECO:0000313" key="1">
    <source>
        <dbReference type="EMBL" id="EUJ32304.1"/>
    </source>
</evidence>
<dbReference type="EMBL" id="AODF01000012">
    <property type="protein sequence ID" value="EUJ32304.1"/>
    <property type="molecule type" value="Genomic_DNA"/>
</dbReference>
<accession>A0ABN0RFY5</accession>
<proteinExistence type="predicted"/>
<gene>
    <name evidence="1" type="ORF">MFLO_07167</name>
</gene>
<organism evidence="1 2">
    <name type="scientific">Listeria floridensis FSL S10-1187</name>
    <dbReference type="NCBI Taxonomy" id="1265817"/>
    <lineage>
        <taxon>Bacteria</taxon>
        <taxon>Bacillati</taxon>
        <taxon>Bacillota</taxon>
        <taxon>Bacilli</taxon>
        <taxon>Bacillales</taxon>
        <taxon>Listeriaceae</taxon>
        <taxon>Listeria</taxon>
    </lineage>
</organism>
<comment type="caution">
    <text evidence="1">The sequence shown here is derived from an EMBL/GenBank/DDBJ whole genome shotgun (WGS) entry which is preliminary data.</text>
</comment>
<name>A0ABN0RFY5_9LIST</name>